<organism evidence="3 4">
    <name type="scientific">Microbulbifer donghaiensis</name>
    <dbReference type="NCBI Taxonomy" id="494016"/>
    <lineage>
        <taxon>Bacteria</taxon>
        <taxon>Pseudomonadati</taxon>
        <taxon>Pseudomonadota</taxon>
        <taxon>Gammaproteobacteria</taxon>
        <taxon>Cellvibrionales</taxon>
        <taxon>Microbulbiferaceae</taxon>
        <taxon>Microbulbifer</taxon>
    </lineage>
</organism>
<protein>
    <recommendedName>
        <fullName evidence="2">DUF2062 domain-containing protein</fullName>
    </recommendedName>
</protein>
<dbReference type="PANTHER" id="PTHR40547">
    <property type="entry name" value="SLL0298 PROTEIN"/>
    <property type="match status" value="1"/>
</dbReference>
<keyword evidence="1" id="KW-0472">Membrane</keyword>
<feature type="transmembrane region" description="Helical" evidence="1">
    <location>
        <begin position="96"/>
        <end position="122"/>
    </location>
</feature>
<evidence type="ECO:0000256" key="1">
    <source>
        <dbReference type="SAM" id="Phobius"/>
    </source>
</evidence>
<accession>A0A1M4U5X5</accession>
<evidence type="ECO:0000313" key="4">
    <source>
        <dbReference type="Proteomes" id="UP000184170"/>
    </source>
</evidence>
<keyword evidence="1" id="KW-1133">Transmembrane helix</keyword>
<dbReference type="Pfam" id="PF09835">
    <property type="entry name" value="DUF2062"/>
    <property type="match status" value="1"/>
</dbReference>
<dbReference type="InterPro" id="IPR018639">
    <property type="entry name" value="DUF2062"/>
</dbReference>
<dbReference type="AlphaFoldDB" id="A0A1M4U5X5"/>
<keyword evidence="1" id="KW-0812">Transmembrane</keyword>
<proteinExistence type="predicted"/>
<evidence type="ECO:0000259" key="2">
    <source>
        <dbReference type="Pfam" id="PF09835"/>
    </source>
</evidence>
<sequence length="226" mass="25452">MGIIAPAPVRPCPDCPSTLCLFEGSTDSPVADFTSDSNATLSKAAGTRVNRVMPKSIIRRWLPTPEQVRANSGLKFLGTLLHDPNLFHLNRHSVSVAFAVGVFTSFLPLPGQMIIAALLALWFRCNLPLSMILVWISNPVTMPAIFYSTYKLGAWILGTPPLDFRIELSWEWLTEEVGKIWMPLFFGSLLAGIFFATVSYFTMQALWRWHVVKRWKLRLQRRSIAS</sequence>
<dbReference type="PANTHER" id="PTHR40547:SF1">
    <property type="entry name" value="SLL0298 PROTEIN"/>
    <property type="match status" value="1"/>
</dbReference>
<feature type="transmembrane region" description="Helical" evidence="1">
    <location>
        <begin position="180"/>
        <end position="207"/>
    </location>
</feature>
<dbReference type="STRING" id="494016.SAMN04487965_0067"/>
<evidence type="ECO:0000313" key="3">
    <source>
        <dbReference type="EMBL" id="SHE51947.1"/>
    </source>
</evidence>
<feature type="domain" description="DUF2062" evidence="2">
    <location>
        <begin position="75"/>
        <end position="216"/>
    </location>
</feature>
<name>A0A1M4U5X5_9GAMM</name>
<reference evidence="4" key="1">
    <citation type="submission" date="2016-11" db="EMBL/GenBank/DDBJ databases">
        <authorList>
            <person name="Varghese N."/>
            <person name="Submissions S."/>
        </authorList>
    </citation>
    <scope>NUCLEOTIDE SEQUENCE [LARGE SCALE GENOMIC DNA]</scope>
    <source>
        <strain evidence="4">CGMCC 1.7063</strain>
    </source>
</reference>
<feature type="transmembrane region" description="Helical" evidence="1">
    <location>
        <begin position="129"/>
        <end position="150"/>
    </location>
</feature>
<dbReference type="EMBL" id="FQVA01000001">
    <property type="protein sequence ID" value="SHE51947.1"/>
    <property type="molecule type" value="Genomic_DNA"/>
</dbReference>
<dbReference type="Proteomes" id="UP000184170">
    <property type="component" value="Unassembled WGS sequence"/>
</dbReference>
<gene>
    <name evidence="3" type="ORF">SAMN04487965_0067</name>
</gene>
<keyword evidence="4" id="KW-1185">Reference proteome</keyword>